<reference evidence="5 6" key="1">
    <citation type="submission" date="2018-08" db="EMBL/GenBank/DDBJ databases">
        <title>Recombination of ecologically and evolutionarily significant loci maintains genetic cohesion in the Pseudomonas syringae species complex.</title>
        <authorList>
            <person name="Dillon M."/>
            <person name="Thakur S."/>
            <person name="Almeida R.N.D."/>
            <person name="Weir B.S."/>
            <person name="Guttman D.S."/>
        </authorList>
    </citation>
    <scope>NUCLEOTIDE SEQUENCE [LARGE SCALE GENOMIC DNA]</scope>
    <source>
        <strain evidence="5 6">ICMP 4525</strain>
    </source>
</reference>
<dbReference type="Gene3D" id="4.10.80.40">
    <property type="entry name" value="succinate dehydrogenase protein domain"/>
    <property type="match status" value="1"/>
</dbReference>
<protein>
    <submittedName>
        <fullName evidence="5">Succinate dehydrogenase</fullName>
    </submittedName>
</protein>
<evidence type="ECO:0000256" key="3">
    <source>
        <dbReference type="ARBA" id="ARBA00022475"/>
    </source>
</evidence>
<comment type="subcellular location">
    <subcellularLocation>
        <location evidence="1">Cell inner membrane</location>
    </subcellularLocation>
</comment>
<evidence type="ECO:0000313" key="5">
    <source>
        <dbReference type="EMBL" id="RMW08612.1"/>
    </source>
</evidence>
<dbReference type="GO" id="GO:0005886">
    <property type="term" value="C:plasma membrane"/>
    <property type="evidence" value="ECO:0007669"/>
    <property type="project" value="UniProtKB-SubCell"/>
</dbReference>
<dbReference type="Proteomes" id="UP000271531">
    <property type="component" value="Unassembled WGS sequence"/>
</dbReference>
<dbReference type="FunFam" id="4.10.80.40:FF:000001">
    <property type="entry name" value="Succinate dehydrogenase flavoprotein subunit"/>
    <property type="match status" value="1"/>
</dbReference>
<evidence type="ECO:0000256" key="1">
    <source>
        <dbReference type="ARBA" id="ARBA00004533"/>
    </source>
</evidence>
<keyword evidence="4" id="KW-0997">Cell inner membrane</keyword>
<accession>A0A3M6HUT5</accession>
<name>A0A3M6HUT5_PSEAJ</name>
<comment type="pathway">
    <text evidence="2">Carbohydrate metabolism; tricarboxylic acid cycle.</text>
</comment>
<keyword evidence="3" id="KW-1003">Cell membrane</keyword>
<evidence type="ECO:0000256" key="2">
    <source>
        <dbReference type="ARBA" id="ARBA00005163"/>
    </source>
</evidence>
<gene>
    <name evidence="5" type="ORF">ALP03_04410</name>
</gene>
<sequence>MCHTLYFPGDKRVTKRAVNFSPKTVPTFEPKIRTY</sequence>
<dbReference type="AlphaFoldDB" id="A0A3M6HUT5"/>
<organism evidence="5 6">
    <name type="scientific">Pseudomonas amygdali pv. tabaci</name>
    <name type="common">Pseudomonas syringae pv. tabaci</name>
    <dbReference type="NCBI Taxonomy" id="322"/>
    <lineage>
        <taxon>Bacteria</taxon>
        <taxon>Pseudomonadati</taxon>
        <taxon>Pseudomonadota</taxon>
        <taxon>Gammaproteobacteria</taxon>
        <taxon>Pseudomonadales</taxon>
        <taxon>Pseudomonadaceae</taxon>
        <taxon>Pseudomonas</taxon>
        <taxon>Pseudomonas amygdali</taxon>
    </lineage>
</organism>
<evidence type="ECO:0000256" key="4">
    <source>
        <dbReference type="ARBA" id="ARBA00022519"/>
    </source>
</evidence>
<evidence type="ECO:0000313" key="6">
    <source>
        <dbReference type="Proteomes" id="UP000271531"/>
    </source>
</evidence>
<keyword evidence="4" id="KW-0472">Membrane</keyword>
<dbReference type="EMBL" id="RBVA01000192">
    <property type="protein sequence ID" value="RMW08612.1"/>
    <property type="molecule type" value="Genomic_DNA"/>
</dbReference>
<proteinExistence type="predicted"/>
<comment type="caution">
    <text evidence="5">The sequence shown here is derived from an EMBL/GenBank/DDBJ whole genome shotgun (WGS) entry which is preliminary data.</text>
</comment>